<accession>A0A821ZIQ5</accession>
<name>A0A821ZIQ5_9BILA</name>
<reference evidence="2" key="1">
    <citation type="submission" date="2021-02" db="EMBL/GenBank/DDBJ databases">
        <authorList>
            <person name="Nowell W R."/>
        </authorList>
    </citation>
    <scope>NUCLEOTIDE SEQUENCE</scope>
</reference>
<dbReference type="Proteomes" id="UP000663848">
    <property type="component" value="Unassembled WGS sequence"/>
</dbReference>
<evidence type="ECO:0000313" key="2">
    <source>
        <dbReference type="EMBL" id="CAF4987368.1"/>
    </source>
</evidence>
<feature type="non-terminal residue" evidence="2">
    <location>
        <position position="1"/>
    </location>
</feature>
<gene>
    <name evidence="2" type="ORF">QYT958_LOCUS36747</name>
</gene>
<protein>
    <submittedName>
        <fullName evidence="2">Uncharacterized protein</fullName>
    </submittedName>
</protein>
<dbReference type="AlphaFoldDB" id="A0A821ZIQ5"/>
<organism evidence="2 3">
    <name type="scientific">Rotaria socialis</name>
    <dbReference type="NCBI Taxonomy" id="392032"/>
    <lineage>
        <taxon>Eukaryota</taxon>
        <taxon>Metazoa</taxon>
        <taxon>Spiralia</taxon>
        <taxon>Gnathifera</taxon>
        <taxon>Rotifera</taxon>
        <taxon>Eurotatoria</taxon>
        <taxon>Bdelloidea</taxon>
        <taxon>Philodinida</taxon>
        <taxon>Philodinidae</taxon>
        <taxon>Rotaria</taxon>
    </lineage>
</organism>
<evidence type="ECO:0000256" key="1">
    <source>
        <dbReference type="SAM" id="MobiDB-lite"/>
    </source>
</evidence>
<feature type="compositionally biased region" description="Acidic residues" evidence="1">
    <location>
        <begin position="183"/>
        <end position="199"/>
    </location>
</feature>
<dbReference type="EMBL" id="CAJOBR010029691">
    <property type="protein sequence ID" value="CAF4987368.1"/>
    <property type="molecule type" value="Genomic_DNA"/>
</dbReference>
<evidence type="ECO:0000313" key="3">
    <source>
        <dbReference type="Proteomes" id="UP000663848"/>
    </source>
</evidence>
<feature type="compositionally biased region" description="Polar residues" evidence="1">
    <location>
        <begin position="200"/>
        <end position="210"/>
    </location>
</feature>
<proteinExistence type="predicted"/>
<comment type="caution">
    <text evidence="2">The sequence shown here is derived from an EMBL/GenBank/DDBJ whole genome shotgun (WGS) entry which is preliminary data.</text>
</comment>
<feature type="non-terminal residue" evidence="2">
    <location>
        <position position="210"/>
    </location>
</feature>
<feature type="region of interest" description="Disordered" evidence="1">
    <location>
        <begin position="180"/>
        <end position="210"/>
    </location>
</feature>
<sequence>LRSLLHKALVKCCTTTETSRNKMSTSEDEEEDLTPDLEELDYENDNDERTTLNQILQKISDLCFTPKEQGIQKLREWIIKSEPKAREKLQSISSLTLDQSALVDTTFSKTTIHMDDSTATINEAIQLVEDRLASRVSIVFSHDFLQEFPLCAQSYFNEGKASCDIDIYIRTWIIDLEAKLDEPTDEDDDNEDDDEDENESASLKSTENRS</sequence>